<dbReference type="EMBL" id="VYKJ01000011">
    <property type="protein sequence ID" value="KAA8997304.1"/>
    <property type="molecule type" value="Genomic_DNA"/>
</dbReference>
<dbReference type="GO" id="GO:0008713">
    <property type="term" value="F:ADP-heptose-lipopolysaccharide heptosyltransferase activity"/>
    <property type="evidence" value="ECO:0007669"/>
    <property type="project" value="TreeGrafter"/>
</dbReference>
<dbReference type="GO" id="GO:0009244">
    <property type="term" value="P:lipopolysaccharide core region biosynthetic process"/>
    <property type="evidence" value="ECO:0007669"/>
    <property type="project" value="TreeGrafter"/>
</dbReference>
<dbReference type="AlphaFoldDB" id="A0A5J5FUF7"/>
<protein>
    <submittedName>
        <fullName evidence="3">Glycosyltransferase family 9 protein</fullName>
    </submittedName>
</protein>
<dbReference type="Proteomes" id="UP000335415">
    <property type="component" value="Unassembled WGS sequence"/>
</dbReference>
<dbReference type="PANTHER" id="PTHR30160">
    <property type="entry name" value="TETRAACYLDISACCHARIDE 4'-KINASE-RELATED"/>
    <property type="match status" value="1"/>
</dbReference>
<dbReference type="GO" id="GO:0005829">
    <property type="term" value="C:cytosol"/>
    <property type="evidence" value="ECO:0007669"/>
    <property type="project" value="TreeGrafter"/>
</dbReference>
<keyword evidence="1" id="KW-0328">Glycosyltransferase</keyword>
<name>A0A5J5FUF7_9GAMM</name>
<keyword evidence="4" id="KW-1185">Reference proteome</keyword>
<dbReference type="Gene3D" id="3.40.50.2000">
    <property type="entry name" value="Glycogen Phosphorylase B"/>
    <property type="match status" value="2"/>
</dbReference>
<dbReference type="RefSeq" id="WP_150436533.1">
    <property type="nucleotide sequence ID" value="NZ_VYKJ01000011.1"/>
</dbReference>
<dbReference type="InterPro" id="IPR002201">
    <property type="entry name" value="Glyco_trans_9"/>
</dbReference>
<comment type="caution">
    <text evidence="3">The sequence shown here is derived from an EMBL/GenBank/DDBJ whole genome shotgun (WGS) entry which is preliminary data.</text>
</comment>
<sequence>MELINKIKQLNRKRNYKLKKLKKEIKIKTLLMRCKKPNNSFSPEKINDVLFILTGIGLGDVIFLSEVFKALHDNGYRVRVLINKRVSFMFEGVEGVDEIILFEKIEDLKKLKTIRTDLIIDLYSRLDYLTYSYLKIISLISHKYCIGFNVRYEKPYNIVFTVDEAHPHITHAYKKMLSLLDINKTSLRYHLTIPTQFIEQTKTYLSELSTKKIIAFNPFASCDRRSLTIIQINTLLKLCEKIDNVHIIIIGEQKKLSDIELSCNSEICTLDSFWNAAAVVKLSDLVVSVDTSIVHLASAFNQPLVSIYSSEVIDGFQGDDFYAPNHKNSIQIIAPHEAAKNLDSTIIYENILSKL</sequence>
<dbReference type="Pfam" id="PF01075">
    <property type="entry name" value="Glyco_transf_9"/>
    <property type="match status" value="1"/>
</dbReference>
<keyword evidence="2 3" id="KW-0808">Transferase</keyword>
<evidence type="ECO:0000313" key="3">
    <source>
        <dbReference type="EMBL" id="KAA8997304.1"/>
    </source>
</evidence>
<reference evidence="3 4" key="1">
    <citation type="submission" date="2019-09" db="EMBL/GenBank/DDBJ databases">
        <authorList>
            <person name="Li Y."/>
        </authorList>
    </citation>
    <scope>NUCLEOTIDE SEQUENCE [LARGE SCALE GENOMIC DNA]</scope>
    <source>
        <strain evidence="3 4">L3-3HA</strain>
    </source>
</reference>
<evidence type="ECO:0000256" key="1">
    <source>
        <dbReference type="ARBA" id="ARBA00022676"/>
    </source>
</evidence>
<organism evidence="3 4">
    <name type="scientific">Affinibrenneria salicis</name>
    <dbReference type="NCBI Taxonomy" id="2590031"/>
    <lineage>
        <taxon>Bacteria</taxon>
        <taxon>Pseudomonadati</taxon>
        <taxon>Pseudomonadota</taxon>
        <taxon>Gammaproteobacteria</taxon>
        <taxon>Enterobacterales</taxon>
        <taxon>Pectobacteriaceae</taxon>
        <taxon>Affinibrenneria</taxon>
    </lineage>
</organism>
<evidence type="ECO:0000256" key="2">
    <source>
        <dbReference type="ARBA" id="ARBA00022679"/>
    </source>
</evidence>
<proteinExistence type="predicted"/>
<evidence type="ECO:0000313" key="4">
    <source>
        <dbReference type="Proteomes" id="UP000335415"/>
    </source>
</evidence>
<gene>
    <name evidence="3" type="ORF">FJU30_18875</name>
</gene>
<dbReference type="SUPFAM" id="SSF53756">
    <property type="entry name" value="UDP-Glycosyltransferase/glycogen phosphorylase"/>
    <property type="match status" value="1"/>
</dbReference>
<dbReference type="OrthoDB" id="89608at2"/>
<dbReference type="InterPro" id="IPR051199">
    <property type="entry name" value="LPS_LOS_Heptosyltrfase"/>
</dbReference>
<accession>A0A5J5FUF7</accession>